<keyword evidence="3" id="KW-0378">Hydrolase</keyword>
<dbReference type="InterPro" id="IPR007422">
    <property type="entry name" value="Peptidase_Prp"/>
</dbReference>
<proteinExistence type="predicted"/>
<evidence type="ECO:0000313" key="5">
    <source>
        <dbReference type="EMBL" id="MPM53452.1"/>
    </source>
</evidence>
<dbReference type="EMBL" id="VSSQ01014344">
    <property type="protein sequence ID" value="MPM53452.1"/>
    <property type="molecule type" value="Genomic_DNA"/>
</dbReference>
<dbReference type="AlphaFoldDB" id="A0A645AJR1"/>
<gene>
    <name evidence="5" type="ORF">SDC9_100220</name>
</gene>
<evidence type="ECO:0000256" key="3">
    <source>
        <dbReference type="ARBA" id="ARBA00022801"/>
    </source>
</evidence>
<keyword evidence="2" id="KW-0645">Protease</keyword>
<dbReference type="PANTHER" id="PTHR39178">
    <property type="entry name" value="HYPOTHETICAL RIBOSOME-ASSOCIATED PROTEIN"/>
    <property type="match status" value="1"/>
</dbReference>
<evidence type="ECO:0000256" key="2">
    <source>
        <dbReference type="ARBA" id="ARBA00022670"/>
    </source>
</evidence>
<sequence length="104" mass="11271">MIVVSIITAQEQIMGMSVSGHSGYADKGSDLVCAGVSSIAIGTLNALDLLTKDQCQLEMNDNLVRIKVLRNSPEVQLILQTADIQLKTLSEKYGSYLTIKQTEV</sequence>
<evidence type="ECO:0008006" key="6">
    <source>
        <dbReference type="Google" id="ProtNLM"/>
    </source>
</evidence>
<dbReference type="CDD" id="cd16332">
    <property type="entry name" value="Prp-like"/>
    <property type="match status" value="1"/>
</dbReference>
<dbReference type="GO" id="GO:0006508">
    <property type="term" value="P:proteolysis"/>
    <property type="evidence" value="ECO:0007669"/>
    <property type="project" value="UniProtKB-KW"/>
</dbReference>
<dbReference type="PANTHER" id="PTHR39178:SF1">
    <property type="entry name" value="RIBOSOMAL-PROCESSING CYSTEINE PROTEASE PRP"/>
    <property type="match status" value="1"/>
</dbReference>
<dbReference type="GO" id="GO:0042254">
    <property type="term" value="P:ribosome biogenesis"/>
    <property type="evidence" value="ECO:0007669"/>
    <property type="project" value="UniProtKB-KW"/>
</dbReference>
<dbReference type="GO" id="GO:0008234">
    <property type="term" value="F:cysteine-type peptidase activity"/>
    <property type="evidence" value="ECO:0007669"/>
    <property type="project" value="UniProtKB-KW"/>
</dbReference>
<keyword evidence="4" id="KW-0788">Thiol protease</keyword>
<comment type="caution">
    <text evidence="5">The sequence shown here is derived from an EMBL/GenBank/DDBJ whole genome shotgun (WGS) entry which is preliminary data.</text>
</comment>
<evidence type="ECO:0000256" key="4">
    <source>
        <dbReference type="ARBA" id="ARBA00022807"/>
    </source>
</evidence>
<accession>A0A645AJR1</accession>
<organism evidence="5">
    <name type="scientific">bioreactor metagenome</name>
    <dbReference type="NCBI Taxonomy" id="1076179"/>
    <lineage>
        <taxon>unclassified sequences</taxon>
        <taxon>metagenomes</taxon>
        <taxon>ecological metagenomes</taxon>
    </lineage>
</organism>
<keyword evidence="1" id="KW-0690">Ribosome biogenesis</keyword>
<protein>
    <recommendedName>
        <fullName evidence="6">Ribosomal-processing cysteine protease Prp</fullName>
    </recommendedName>
</protein>
<dbReference type="InterPro" id="IPR036764">
    <property type="entry name" value="Peptidase_Prp_sf"/>
</dbReference>
<name>A0A645AJR1_9ZZZZ</name>
<reference evidence="5" key="1">
    <citation type="submission" date="2019-08" db="EMBL/GenBank/DDBJ databases">
        <authorList>
            <person name="Kucharzyk K."/>
            <person name="Murdoch R.W."/>
            <person name="Higgins S."/>
            <person name="Loffler F."/>
        </authorList>
    </citation>
    <scope>NUCLEOTIDE SEQUENCE</scope>
</reference>
<dbReference type="Pfam" id="PF04327">
    <property type="entry name" value="Peptidase_Prp"/>
    <property type="match status" value="1"/>
</dbReference>
<dbReference type="SUPFAM" id="SSF118010">
    <property type="entry name" value="TM1457-like"/>
    <property type="match status" value="1"/>
</dbReference>
<dbReference type="Gene3D" id="3.30.70.1490">
    <property type="entry name" value="Cysteine protease Prp"/>
    <property type="match status" value="1"/>
</dbReference>
<evidence type="ECO:0000256" key="1">
    <source>
        <dbReference type="ARBA" id="ARBA00022517"/>
    </source>
</evidence>